<comment type="caution">
    <text evidence="19">The sequence shown here is derived from an EMBL/GenBank/DDBJ whole genome shotgun (WGS) entry which is preliminary data.</text>
</comment>
<keyword evidence="11" id="KW-0746">Sphingolipid metabolism</keyword>
<evidence type="ECO:0000256" key="15">
    <source>
        <dbReference type="ARBA" id="ARBA00023136"/>
    </source>
</evidence>
<comment type="cofactor">
    <cofactor evidence="17">
        <name>heme</name>
        <dbReference type="ChEBI" id="CHEBI:30413"/>
    </cofactor>
</comment>
<dbReference type="PROSITE" id="PS00086">
    <property type="entry name" value="CYTOCHROME_P450"/>
    <property type="match status" value="1"/>
</dbReference>
<dbReference type="Proteomes" id="UP000746612">
    <property type="component" value="Unassembled WGS sequence"/>
</dbReference>
<evidence type="ECO:0000256" key="16">
    <source>
        <dbReference type="ARBA" id="ARBA00039020"/>
    </source>
</evidence>
<keyword evidence="6" id="KW-0489">Methyltransferase</keyword>
<dbReference type="GO" id="GO:0016705">
    <property type="term" value="F:oxidoreductase activity, acting on paired donors, with incorporation or reduction of molecular oxygen"/>
    <property type="evidence" value="ECO:0007669"/>
    <property type="project" value="InterPro"/>
</dbReference>
<evidence type="ECO:0000256" key="6">
    <source>
        <dbReference type="ARBA" id="ARBA00022603"/>
    </source>
</evidence>
<dbReference type="GO" id="GO:0020037">
    <property type="term" value="F:heme binding"/>
    <property type="evidence" value="ECO:0007669"/>
    <property type="project" value="InterPro"/>
</dbReference>
<keyword evidence="10 17" id="KW-0479">Metal-binding</keyword>
<evidence type="ECO:0000256" key="14">
    <source>
        <dbReference type="ARBA" id="ARBA00023098"/>
    </source>
</evidence>
<dbReference type="PRINTS" id="PR00463">
    <property type="entry name" value="EP450I"/>
</dbReference>
<evidence type="ECO:0000256" key="9">
    <source>
        <dbReference type="ARBA" id="ARBA00022692"/>
    </source>
</evidence>
<dbReference type="GO" id="GO:0004497">
    <property type="term" value="F:monooxygenase activity"/>
    <property type="evidence" value="ECO:0007669"/>
    <property type="project" value="UniProtKB-KW"/>
</dbReference>
<name>A0A9N8RR77_GIBZA</name>
<evidence type="ECO:0000256" key="10">
    <source>
        <dbReference type="ARBA" id="ARBA00022723"/>
    </source>
</evidence>
<organism evidence="19 20">
    <name type="scientific">Gibberella zeae</name>
    <name type="common">Wheat head blight fungus</name>
    <name type="synonym">Fusarium graminearum</name>
    <dbReference type="NCBI Taxonomy" id="5518"/>
    <lineage>
        <taxon>Eukaryota</taxon>
        <taxon>Fungi</taxon>
        <taxon>Dikarya</taxon>
        <taxon>Ascomycota</taxon>
        <taxon>Pezizomycotina</taxon>
        <taxon>Sordariomycetes</taxon>
        <taxon>Hypocreomycetidae</taxon>
        <taxon>Hypocreales</taxon>
        <taxon>Nectriaceae</taxon>
        <taxon>Fusarium</taxon>
    </lineage>
</organism>
<dbReference type="InterPro" id="IPR002401">
    <property type="entry name" value="Cyt_P450_E_grp-I"/>
</dbReference>
<comment type="pathway">
    <text evidence="2">Lipid metabolism; sphingolipid metabolism.</text>
</comment>
<dbReference type="PRINTS" id="PR00385">
    <property type="entry name" value="P450"/>
</dbReference>
<dbReference type="Pfam" id="PF00067">
    <property type="entry name" value="p450"/>
    <property type="match status" value="1"/>
</dbReference>
<keyword evidence="8" id="KW-0949">S-adenosyl-L-methionine</keyword>
<gene>
    <name evidence="19" type="ORF">MDCFG202_LOCUS593038</name>
</gene>
<dbReference type="AlphaFoldDB" id="A0A9N8RR77"/>
<keyword evidence="9" id="KW-0812">Transmembrane</keyword>
<evidence type="ECO:0000313" key="20">
    <source>
        <dbReference type="Proteomes" id="UP000746612"/>
    </source>
</evidence>
<keyword evidence="15" id="KW-0472">Membrane</keyword>
<keyword evidence="12" id="KW-1133">Transmembrane helix</keyword>
<dbReference type="EMBL" id="CAJPIJ010000214">
    <property type="protein sequence ID" value="CAG2010236.1"/>
    <property type="molecule type" value="Genomic_DNA"/>
</dbReference>
<evidence type="ECO:0000256" key="5">
    <source>
        <dbReference type="ARBA" id="ARBA00022516"/>
    </source>
</evidence>
<evidence type="ECO:0000256" key="18">
    <source>
        <dbReference type="RuleBase" id="RU000461"/>
    </source>
</evidence>
<keyword evidence="7" id="KW-0808">Transferase</keyword>
<keyword evidence="14" id="KW-0443">Lipid metabolism</keyword>
<dbReference type="GO" id="GO:0008168">
    <property type="term" value="F:methyltransferase activity"/>
    <property type="evidence" value="ECO:0007669"/>
    <property type="project" value="UniProtKB-KW"/>
</dbReference>
<evidence type="ECO:0000256" key="2">
    <source>
        <dbReference type="ARBA" id="ARBA00004760"/>
    </source>
</evidence>
<evidence type="ECO:0000256" key="1">
    <source>
        <dbReference type="ARBA" id="ARBA00004141"/>
    </source>
</evidence>
<dbReference type="GO" id="GO:0032259">
    <property type="term" value="P:methylation"/>
    <property type="evidence" value="ECO:0007669"/>
    <property type="project" value="UniProtKB-KW"/>
</dbReference>
<comment type="similarity">
    <text evidence="18">Belongs to the cytochrome P450 family.</text>
</comment>
<evidence type="ECO:0000256" key="7">
    <source>
        <dbReference type="ARBA" id="ARBA00022679"/>
    </source>
</evidence>
<dbReference type="InterPro" id="IPR001128">
    <property type="entry name" value="Cyt_P450"/>
</dbReference>
<keyword evidence="18" id="KW-0560">Oxidoreductase</keyword>
<evidence type="ECO:0000256" key="11">
    <source>
        <dbReference type="ARBA" id="ARBA00022919"/>
    </source>
</evidence>
<evidence type="ECO:0000256" key="13">
    <source>
        <dbReference type="ARBA" id="ARBA00023004"/>
    </source>
</evidence>
<protein>
    <recommendedName>
        <fullName evidence="16">sphingolipid C(9)-methyltransferase</fullName>
        <ecNumber evidence="16">2.1.1.317</ecNumber>
    </recommendedName>
</protein>
<dbReference type="SUPFAM" id="SSF53335">
    <property type="entry name" value="S-adenosyl-L-methionine-dependent methyltransferases"/>
    <property type="match status" value="1"/>
</dbReference>
<dbReference type="EC" id="2.1.1.317" evidence="16"/>
<comment type="pathway">
    <text evidence="3">Sphingolipid metabolism.</text>
</comment>
<evidence type="ECO:0000256" key="4">
    <source>
        <dbReference type="ARBA" id="ARBA00010815"/>
    </source>
</evidence>
<proteinExistence type="inferred from homology"/>
<evidence type="ECO:0000313" key="19">
    <source>
        <dbReference type="EMBL" id="CAG2010236.1"/>
    </source>
</evidence>
<dbReference type="InterPro" id="IPR036396">
    <property type="entry name" value="Cyt_P450_sf"/>
</dbReference>
<keyword evidence="5" id="KW-0444">Lipid biosynthesis</keyword>
<keyword evidence="18" id="KW-0503">Monooxygenase</keyword>
<dbReference type="PANTHER" id="PTHR45197:SF1">
    <property type="entry name" value="SPHINGOLIPID C9-METHYLTRANSFERASE A-RELATED"/>
    <property type="match status" value="1"/>
</dbReference>
<feature type="binding site" description="axial binding residue" evidence="17">
    <location>
        <position position="427"/>
    </location>
    <ligand>
        <name>heme</name>
        <dbReference type="ChEBI" id="CHEBI:30413"/>
    </ligand>
    <ligandPart>
        <name>Fe</name>
        <dbReference type="ChEBI" id="CHEBI:18248"/>
    </ligandPart>
</feature>
<keyword evidence="17 18" id="KW-0349">Heme</keyword>
<dbReference type="GO" id="GO:0005506">
    <property type="term" value="F:iron ion binding"/>
    <property type="evidence" value="ECO:0007669"/>
    <property type="project" value="InterPro"/>
</dbReference>
<dbReference type="Gene3D" id="3.40.50.150">
    <property type="entry name" value="Vaccinia Virus protein VP39"/>
    <property type="match status" value="1"/>
</dbReference>
<comment type="similarity">
    <text evidence="4">Belongs to the CFA/CMAS family.</text>
</comment>
<dbReference type="GO" id="GO:0016020">
    <property type="term" value="C:membrane"/>
    <property type="evidence" value="ECO:0007669"/>
    <property type="project" value="UniProtKB-SubCell"/>
</dbReference>
<keyword evidence="13 17" id="KW-0408">Iron</keyword>
<dbReference type="Pfam" id="PF02353">
    <property type="entry name" value="CMAS"/>
    <property type="match status" value="1"/>
</dbReference>
<comment type="subcellular location">
    <subcellularLocation>
        <location evidence="1">Membrane</location>
        <topology evidence="1">Multi-pass membrane protein</topology>
    </subcellularLocation>
</comment>
<dbReference type="SUPFAM" id="SSF48264">
    <property type="entry name" value="Cytochrome P450"/>
    <property type="match status" value="1"/>
</dbReference>
<evidence type="ECO:0000256" key="3">
    <source>
        <dbReference type="ARBA" id="ARBA00004991"/>
    </source>
</evidence>
<dbReference type="InterPro" id="IPR052290">
    <property type="entry name" value="Sphingo_C9-MT"/>
</dbReference>
<evidence type="ECO:0000256" key="12">
    <source>
        <dbReference type="ARBA" id="ARBA00022989"/>
    </source>
</evidence>
<dbReference type="InterPro" id="IPR029063">
    <property type="entry name" value="SAM-dependent_MTases_sf"/>
</dbReference>
<evidence type="ECO:0000256" key="17">
    <source>
        <dbReference type="PIRSR" id="PIRSR602401-1"/>
    </source>
</evidence>
<sequence>MLEDDGVMHLQIACIRQAWQYEDLVWGLFMNKYVFPGVDASTPLAYYIGFCERAGWEVKSVDTISVHYSATIWRWYRNWLANEADVTAKYGLRWFKIWKYFLASATTSSRQGSATCYQITLVKNINSVRRIDGVSTQFALSTALEAMFNRERISDLECVERHVQNLLPLLDTEGQTVEIKDLFLRFTLDMSADFTLGVDLDTLKRPLNRFAESFERLRHWKIQKERSNPFKFLVLRSRYQADLDYIESFMDPIIMETVNEIKAEEAGETPHKKDSGFNLLGASAEVSCATNYLLPSMAFTWILYELAQHPDVVRDMRREIDAQIGLNSEPGYKTLKDMRILSNIINETLRLYPPDTSLPRGGGPLGNDPIGVLKGTGIINSNYINPEAYSTVPEGFPPADEWCPKRWNNWFPKPWAFVPFHGGPRFCLGQQLVLVEMSYTLVQLFQRFSRFELRIDEVGTAKRQANPWLRRTGEPELVERYMQNQPRMVTEIALFPRREVRVAFVR</sequence>
<reference evidence="19" key="1">
    <citation type="submission" date="2021-03" db="EMBL/GenBank/DDBJ databases">
        <authorList>
            <person name="Alouane T."/>
            <person name="Langin T."/>
            <person name="Bonhomme L."/>
        </authorList>
    </citation>
    <scope>NUCLEOTIDE SEQUENCE</scope>
    <source>
        <strain evidence="19">MDC_Fg202</strain>
    </source>
</reference>
<dbReference type="Gene3D" id="1.10.630.10">
    <property type="entry name" value="Cytochrome P450"/>
    <property type="match status" value="1"/>
</dbReference>
<accession>A0A9N8RR77</accession>
<dbReference type="PANTHER" id="PTHR45197">
    <property type="entry name" value="SYNTHASE, PUTATIVE (AFU_ORTHOLOGUE AFUA_7G04190)-RELATED"/>
    <property type="match status" value="1"/>
</dbReference>
<dbReference type="GO" id="GO:0006665">
    <property type="term" value="P:sphingolipid metabolic process"/>
    <property type="evidence" value="ECO:0007669"/>
    <property type="project" value="UniProtKB-KW"/>
</dbReference>
<evidence type="ECO:0000256" key="8">
    <source>
        <dbReference type="ARBA" id="ARBA00022691"/>
    </source>
</evidence>
<dbReference type="InterPro" id="IPR017972">
    <property type="entry name" value="Cyt_P450_CS"/>
</dbReference>